<dbReference type="GO" id="GO:0003713">
    <property type="term" value="F:transcription coactivator activity"/>
    <property type="evidence" value="ECO:0007669"/>
    <property type="project" value="TreeGrafter"/>
</dbReference>
<dbReference type="PANTHER" id="PTHR48068">
    <property type="entry name" value="TAF9 RNA POLYMERASE II, TATA BOX-BINDING PROTEIN (TBP)-ASSOCIATED FACTOR"/>
    <property type="match status" value="1"/>
</dbReference>
<dbReference type="eggNOG" id="KOG3334">
    <property type="taxonomic scope" value="Eukaryota"/>
</dbReference>
<dbReference type="InterPro" id="IPR051431">
    <property type="entry name" value="TFIID_subunit_9"/>
</dbReference>
<dbReference type="STRING" id="574566.I0YL29"/>
<evidence type="ECO:0000313" key="7">
    <source>
        <dbReference type="EMBL" id="EIE19098.1"/>
    </source>
</evidence>
<dbReference type="GeneID" id="17037028"/>
<dbReference type="PANTHER" id="PTHR48068:SF4">
    <property type="entry name" value="TATA-BOX BINDING PROTEIN ASSOCIATED FACTOR 9"/>
    <property type="match status" value="1"/>
</dbReference>
<dbReference type="GO" id="GO:0000124">
    <property type="term" value="C:SAGA complex"/>
    <property type="evidence" value="ECO:0007669"/>
    <property type="project" value="TreeGrafter"/>
</dbReference>
<feature type="transmembrane region" description="Helical" evidence="6">
    <location>
        <begin position="6"/>
        <end position="28"/>
    </location>
</feature>
<dbReference type="GO" id="GO:0046982">
    <property type="term" value="F:protein heterodimerization activity"/>
    <property type="evidence" value="ECO:0007669"/>
    <property type="project" value="InterPro"/>
</dbReference>
<dbReference type="AlphaFoldDB" id="I0YL29"/>
<dbReference type="InterPro" id="IPR003162">
    <property type="entry name" value="TFIID-31"/>
</dbReference>
<name>I0YL29_COCSC</name>
<evidence type="ECO:0000256" key="6">
    <source>
        <dbReference type="SAM" id="Phobius"/>
    </source>
</evidence>
<evidence type="ECO:0000256" key="3">
    <source>
        <dbReference type="ARBA" id="ARBA00023015"/>
    </source>
</evidence>
<dbReference type="RefSeq" id="XP_005643642.1">
    <property type="nucleotide sequence ID" value="XM_005643585.1"/>
</dbReference>
<evidence type="ECO:0000256" key="4">
    <source>
        <dbReference type="ARBA" id="ARBA00023163"/>
    </source>
</evidence>
<dbReference type="GO" id="GO:0016251">
    <property type="term" value="F:RNA polymerase II general transcription initiation factor activity"/>
    <property type="evidence" value="ECO:0007669"/>
    <property type="project" value="TreeGrafter"/>
</dbReference>
<dbReference type="OrthoDB" id="341924at2759"/>
<dbReference type="EMBL" id="AGSI01000020">
    <property type="protein sequence ID" value="EIE19098.1"/>
    <property type="molecule type" value="Genomic_DNA"/>
</dbReference>
<dbReference type="SUPFAM" id="SSF47113">
    <property type="entry name" value="Histone-fold"/>
    <property type="match status" value="1"/>
</dbReference>
<keyword evidence="6" id="KW-1133">Transmembrane helix</keyword>
<keyword evidence="6" id="KW-0472">Membrane</keyword>
<evidence type="ECO:0000256" key="2">
    <source>
        <dbReference type="ARBA" id="ARBA00007646"/>
    </source>
</evidence>
<reference evidence="7 8" key="1">
    <citation type="journal article" date="2012" name="Genome Biol.">
        <title>The genome of the polar eukaryotic microalga coccomyxa subellipsoidea reveals traits of cold adaptation.</title>
        <authorList>
            <person name="Blanc G."/>
            <person name="Agarkova I."/>
            <person name="Grimwood J."/>
            <person name="Kuo A."/>
            <person name="Brueggeman A."/>
            <person name="Dunigan D."/>
            <person name="Gurnon J."/>
            <person name="Ladunga I."/>
            <person name="Lindquist E."/>
            <person name="Lucas S."/>
            <person name="Pangilinan J."/>
            <person name="Proschold T."/>
            <person name="Salamov A."/>
            <person name="Schmutz J."/>
            <person name="Weeks D."/>
            <person name="Yamada T."/>
            <person name="Claverie J.M."/>
            <person name="Grigoriev I."/>
            <person name="Van Etten J."/>
            <person name="Lomsadze A."/>
            <person name="Borodovsky M."/>
        </authorList>
    </citation>
    <scope>NUCLEOTIDE SEQUENCE [LARGE SCALE GENOMIC DNA]</scope>
    <source>
        <strain evidence="7 8">C-169</strain>
    </source>
</reference>
<gene>
    <name evidence="7" type="ORF">COCSUDRAFT_44877</name>
</gene>
<dbReference type="GO" id="GO:0051123">
    <property type="term" value="P:RNA polymerase II preinitiation complex assembly"/>
    <property type="evidence" value="ECO:0007669"/>
    <property type="project" value="TreeGrafter"/>
</dbReference>
<dbReference type="InterPro" id="IPR009072">
    <property type="entry name" value="Histone-fold"/>
</dbReference>
<organism evidence="7 8">
    <name type="scientific">Coccomyxa subellipsoidea (strain C-169)</name>
    <name type="common">Green microalga</name>
    <dbReference type="NCBI Taxonomy" id="574566"/>
    <lineage>
        <taxon>Eukaryota</taxon>
        <taxon>Viridiplantae</taxon>
        <taxon>Chlorophyta</taxon>
        <taxon>core chlorophytes</taxon>
        <taxon>Trebouxiophyceae</taxon>
        <taxon>Trebouxiophyceae incertae sedis</taxon>
        <taxon>Coccomyxaceae</taxon>
        <taxon>Coccomyxa</taxon>
        <taxon>Coccomyxa subellipsoidea</taxon>
    </lineage>
</organism>
<sequence>MAPELLYSLLSGAALTGCWLGLRIGMLLGAAGGAAGSRWWAVLVGMLIGGVKRYEPAVVTQLLEFLYRYMSDILEDAQAYSKSPRGSIKMEDVMLAIQSQETFQFAKPPPQEVLMQLAERRNAQPLPELKNVFGLRLPPEEDCLLGANYQLARGAAPNAPAESMDVDSSATILGRKCTA</sequence>
<dbReference type="Gene3D" id="1.10.20.10">
    <property type="entry name" value="Histone, subunit A"/>
    <property type="match status" value="1"/>
</dbReference>
<dbReference type="Proteomes" id="UP000007264">
    <property type="component" value="Unassembled WGS sequence"/>
</dbReference>
<keyword evidence="5" id="KW-0539">Nucleus</keyword>
<dbReference type="GO" id="GO:0005669">
    <property type="term" value="C:transcription factor TFIID complex"/>
    <property type="evidence" value="ECO:0007669"/>
    <property type="project" value="TreeGrafter"/>
</dbReference>
<comment type="similarity">
    <text evidence="2">Belongs to the TAF9 family.</text>
</comment>
<dbReference type="Pfam" id="PF02291">
    <property type="entry name" value="TFIID-31kDa"/>
    <property type="match status" value="1"/>
</dbReference>
<comment type="caution">
    <text evidence="7">The sequence shown here is derived from an EMBL/GenBank/DDBJ whole genome shotgun (WGS) entry which is preliminary data.</text>
</comment>
<proteinExistence type="inferred from homology"/>
<evidence type="ECO:0000313" key="8">
    <source>
        <dbReference type="Proteomes" id="UP000007264"/>
    </source>
</evidence>
<dbReference type="CDD" id="cd07979">
    <property type="entry name" value="HFD_TAF9"/>
    <property type="match status" value="1"/>
</dbReference>
<keyword evidence="6" id="KW-0812">Transmembrane</keyword>
<keyword evidence="3" id="KW-0805">Transcription regulation</keyword>
<evidence type="ECO:0000256" key="5">
    <source>
        <dbReference type="ARBA" id="ARBA00023242"/>
    </source>
</evidence>
<dbReference type="KEGG" id="csl:COCSUDRAFT_44877"/>
<keyword evidence="4" id="KW-0804">Transcription</keyword>
<evidence type="ECO:0000256" key="1">
    <source>
        <dbReference type="ARBA" id="ARBA00004123"/>
    </source>
</evidence>
<accession>I0YL29</accession>
<protein>
    <submittedName>
        <fullName evidence="7">TFIID-31kDa-domain-containing protein</fullName>
    </submittedName>
</protein>
<keyword evidence="8" id="KW-1185">Reference proteome</keyword>
<comment type="subcellular location">
    <subcellularLocation>
        <location evidence="1">Nucleus</location>
    </subcellularLocation>
</comment>